<evidence type="ECO:0000313" key="14">
    <source>
        <dbReference type="EMBL" id="KKJ00478.1"/>
    </source>
</evidence>
<dbReference type="STRING" id="317619.GCA_000332315_00211"/>
<dbReference type="SMART" id="SM01231">
    <property type="entry name" value="H-kinase_dim"/>
    <property type="match status" value="1"/>
</dbReference>
<dbReference type="GO" id="GO:0006935">
    <property type="term" value="P:chemotaxis"/>
    <property type="evidence" value="ECO:0007669"/>
    <property type="project" value="InterPro"/>
</dbReference>
<dbReference type="InterPro" id="IPR036641">
    <property type="entry name" value="HPT_dom_sf"/>
</dbReference>
<gene>
    <name evidence="14" type="ORF">PROH_07365</name>
</gene>
<evidence type="ECO:0000256" key="2">
    <source>
        <dbReference type="ARBA" id="ARBA00012438"/>
    </source>
</evidence>
<dbReference type="GO" id="GO:0000155">
    <property type="term" value="F:phosphorelay sensor kinase activity"/>
    <property type="evidence" value="ECO:0007669"/>
    <property type="project" value="InterPro"/>
</dbReference>
<dbReference type="PROSITE" id="PS50109">
    <property type="entry name" value="HIS_KIN"/>
    <property type="match status" value="1"/>
</dbReference>
<dbReference type="PROSITE" id="PS50894">
    <property type="entry name" value="HPT"/>
    <property type="match status" value="1"/>
</dbReference>
<dbReference type="eggNOG" id="COG0745">
    <property type="taxonomic scope" value="Bacteria"/>
</dbReference>
<dbReference type="InterPro" id="IPR037006">
    <property type="entry name" value="CheA-like_homodim_sf"/>
</dbReference>
<dbReference type="Gene3D" id="1.20.120.160">
    <property type="entry name" value="HPT domain"/>
    <property type="match status" value="1"/>
</dbReference>
<evidence type="ECO:0000256" key="9">
    <source>
        <dbReference type="SAM" id="MobiDB-lite"/>
    </source>
</evidence>
<dbReference type="SUPFAM" id="SSF50341">
    <property type="entry name" value="CheW-like"/>
    <property type="match status" value="1"/>
</dbReference>
<keyword evidence="5" id="KW-0418">Kinase</keyword>
<evidence type="ECO:0000259" key="10">
    <source>
        <dbReference type="PROSITE" id="PS50109"/>
    </source>
</evidence>
<dbReference type="InterPro" id="IPR008207">
    <property type="entry name" value="Sig_transdc_His_kin_Hpt_dom"/>
</dbReference>
<dbReference type="OrthoDB" id="291966at2"/>
<dbReference type="PANTHER" id="PTHR43395">
    <property type="entry name" value="SENSOR HISTIDINE KINASE CHEA"/>
    <property type="match status" value="1"/>
</dbReference>
<name>A0A0M2PZI6_PROHO</name>
<protein>
    <recommendedName>
        <fullName evidence="2">histidine kinase</fullName>
        <ecNumber evidence="2">2.7.13.3</ecNumber>
    </recommendedName>
</protein>
<dbReference type="InterPro" id="IPR036061">
    <property type="entry name" value="CheW-like_dom_sf"/>
</dbReference>
<keyword evidence="15" id="KW-1185">Reference proteome</keyword>
<dbReference type="SMART" id="SM00073">
    <property type="entry name" value="HPT"/>
    <property type="match status" value="1"/>
</dbReference>
<dbReference type="PANTHER" id="PTHR43395:SF1">
    <property type="entry name" value="CHEMOTAXIS PROTEIN CHEA"/>
    <property type="match status" value="1"/>
</dbReference>
<dbReference type="Proteomes" id="UP000034681">
    <property type="component" value="Unassembled WGS sequence"/>
</dbReference>
<feature type="region of interest" description="Disordered" evidence="9">
    <location>
        <begin position="164"/>
        <end position="219"/>
    </location>
</feature>
<keyword evidence="3 8" id="KW-0597">Phosphoprotein</keyword>
<dbReference type="InterPro" id="IPR001789">
    <property type="entry name" value="Sig_transdc_resp-reg_receiver"/>
</dbReference>
<dbReference type="InterPro" id="IPR003594">
    <property type="entry name" value="HATPase_dom"/>
</dbReference>
<dbReference type="Pfam" id="PF02518">
    <property type="entry name" value="HATPase_c"/>
    <property type="match status" value="1"/>
</dbReference>
<evidence type="ECO:0000313" key="15">
    <source>
        <dbReference type="Proteomes" id="UP000034681"/>
    </source>
</evidence>
<dbReference type="SUPFAM" id="SSF55874">
    <property type="entry name" value="ATPase domain of HSP90 chaperone/DNA topoisomerase II/histidine kinase"/>
    <property type="match status" value="1"/>
</dbReference>
<dbReference type="InterPro" id="IPR011006">
    <property type="entry name" value="CheY-like_superfamily"/>
</dbReference>
<feature type="domain" description="CheW-like" evidence="12">
    <location>
        <begin position="537"/>
        <end position="675"/>
    </location>
</feature>
<dbReference type="PRINTS" id="PR00344">
    <property type="entry name" value="BCTRLSENSOR"/>
</dbReference>
<organism evidence="14 15">
    <name type="scientific">Prochlorothrix hollandica PCC 9006 = CALU 1027</name>
    <dbReference type="NCBI Taxonomy" id="317619"/>
    <lineage>
        <taxon>Bacteria</taxon>
        <taxon>Bacillati</taxon>
        <taxon>Cyanobacteriota</taxon>
        <taxon>Cyanophyceae</taxon>
        <taxon>Prochlorotrichales</taxon>
        <taxon>Prochlorotrichaceae</taxon>
        <taxon>Prochlorothrix</taxon>
    </lineage>
</organism>
<dbReference type="InterPro" id="IPR051315">
    <property type="entry name" value="Bact_Chemotaxis_CheA"/>
</dbReference>
<dbReference type="Gene3D" id="3.30.565.10">
    <property type="entry name" value="Histidine kinase-like ATPase, C-terminal domain"/>
    <property type="match status" value="1"/>
</dbReference>
<dbReference type="SMART" id="SM00260">
    <property type="entry name" value="CheW"/>
    <property type="match status" value="1"/>
</dbReference>
<dbReference type="SMART" id="SM00448">
    <property type="entry name" value="REC"/>
    <property type="match status" value="1"/>
</dbReference>
<feature type="compositionally biased region" description="Polar residues" evidence="9">
    <location>
        <begin position="183"/>
        <end position="201"/>
    </location>
</feature>
<comment type="catalytic activity">
    <reaction evidence="1">
        <text>ATP + protein L-histidine = ADP + protein N-phospho-L-histidine.</text>
        <dbReference type="EC" id="2.7.13.3"/>
    </reaction>
</comment>
<dbReference type="Gene3D" id="2.30.30.40">
    <property type="entry name" value="SH3 Domains"/>
    <property type="match status" value="1"/>
</dbReference>
<evidence type="ECO:0000259" key="13">
    <source>
        <dbReference type="PROSITE" id="PS50894"/>
    </source>
</evidence>
<evidence type="ECO:0000256" key="3">
    <source>
        <dbReference type="ARBA" id="ARBA00022553"/>
    </source>
</evidence>
<evidence type="ECO:0000259" key="12">
    <source>
        <dbReference type="PROSITE" id="PS50851"/>
    </source>
</evidence>
<dbReference type="SUPFAM" id="SSF47226">
    <property type="entry name" value="Histidine-containing phosphotransfer domain, HPT domain"/>
    <property type="match status" value="1"/>
</dbReference>
<dbReference type="InterPro" id="IPR002545">
    <property type="entry name" value="CheW-lke_dom"/>
</dbReference>
<feature type="domain" description="Response regulatory" evidence="11">
    <location>
        <begin position="695"/>
        <end position="811"/>
    </location>
</feature>
<evidence type="ECO:0000256" key="1">
    <source>
        <dbReference type="ARBA" id="ARBA00000085"/>
    </source>
</evidence>
<dbReference type="CDD" id="cd00088">
    <property type="entry name" value="HPT"/>
    <property type="match status" value="1"/>
</dbReference>
<dbReference type="EC" id="2.7.13.3" evidence="2"/>
<dbReference type="SUPFAM" id="SSF52172">
    <property type="entry name" value="CheY-like"/>
    <property type="match status" value="1"/>
</dbReference>
<dbReference type="Pfam" id="PF02895">
    <property type="entry name" value="H-kinase_dim"/>
    <property type="match status" value="1"/>
</dbReference>
<dbReference type="Gene3D" id="3.40.50.2300">
    <property type="match status" value="1"/>
</dbReference>
<accession>A0A0M2PZI6</accession>
<dbReference type="Gene3D" id="1.10.287.560">
    <property type="entry name" value="Histidine kinase CheA-like, homodimeric domain"/>
    <property type="match status" value="1"/>
</dbReference>
<feature type="domain" description="HPt" evidence="13">
    <location>
        <begin position="1"/>
        <end position="105"/>
    </location>
</feature>
<dbReference type="InterPro" id="IPR004358">
    <property type="entry name" value="Sig_transdc_His_kin-like_C"/>
</dbReference>
<evidence type="ECO:0000256" key="7">
    <source>
        <dbReference type="PROSITE-ProRule" id="PRU00110"/>
    </source>
</evidence>
<sequence>MWIDDDELRDLFKTSSEERLQNIDAGLLHLEKQPDDETVIDAIMRDAHSLKGDSNMLGLKDIGTLAHQVEHILKAVQDKSQAMTPDLCDRLSHALAAMAQMVQESVTGEACGVNTFYVLAELMGASDPPAVPEAIPPSTPPLNGEVGTIEELPVELPVEVEAEPRISGSQDADIPQEPLDPSLNGNGTVPQPTPTPASITLETKPASPPKPSESVDEGEGLALATPGQRAYHIETIRVPTQNLDSLMTHAGELTVTKIRVAHRLAEIESITTLWEEWNRDFFVNRFLFDESKKGGQQGQQLQTFYNRAESYLQKLGTVSDRLRSALYEDITRLEMISDELEEGIRTLRLLPLSTLFSFFPRMVRDLARQEQKQVELVIEGGETQADKRILEEMRDPLMHMIRNAIDHGVELPARRRQAGKPETATITLRSYKTPSSIVIEVEDDGKGLDTDAIKETAMRRGLLRGEDIDTLTEGQIQNLILQPGFSTCSMVTEISGRGVGLDVLQTNVERLKGRIEVESTPGQGCLLRVSLGTTLTTAHVMIVAIQGRNYAIPVEYVQTAYLVAPGDIFTIEGRETIVYDQQPVSVAKLADLLEISGSGLSSGQKQQRMPCIIVRAGTDRLGLFVDDLVDEQDVVLKPQSQLLKRVRNISGATILGTGDVCMVLNPQDLIQSVRRKRGTLTTPIAPTSSTQQHNTILLVEDSIATRTQEKRILEAAGYGVITAVDGLDGFHKLQNHPIDAVVSDVQMPNLDGLGLTARIRQHQEYNEIPVILVTTLASDDDRRRGAEAGANAYITKGSFSQDLLLDTLQRLI</sequence>
<evidence type="ECO:0000256" key="4">
    <source>
        <dbReference type="ARBA" id="ARBA00022679"/>
    </source>
</evidence>
<dbReference type="GO" id="GO:0005737">
    <property type="term" value="C:cytoplasm"/>
    <property type="evidence" value="ECO:0007669"/>
    <property type="project" value="InterPro"/>
</dbReference>
<dbReference type="Pfam" id="PF01584">
    <property type="entry name" value="CheW"/>
    <property type="match status" value="1"/>
</dbReference>
<feature type="modified residue" description="Phosphohistidine" evidence="7">
    <location>
        <position position="48"/>
    </location>
</feature>
<comment type="caution">
    <text evidence="14">The sequence shown here is derived from an EMBL/GenBank/DDBJ whole genome shotgun (WGS) entry which is preliminary data.</text>
</comment>
<dbReference type="InterPro" id="IPR036890">
    <property type="entry name" value="HATPase_C_sf"/>
</dbReference>
<dbReference type="AlphaFoldDB" id="A0A0M2PZI6"/>
<dbReference type="FunFam" id="3.30.565.10:FF:000016">
    <property type="entry name" value="Chemotaxis protein CheA, putative"/>
    <property type="match status" value="1"/>
</dbReference>
<dbReference type="SMART" id="SM00387">
    <property type="entry name" value="HATPase_c"/>
    <property type="match status" value="1"/>
</dbReference>
<dbReference type="InterPro" id="IPR005467">
    <property type="entry name" value="His_kinase_dom"/>
</dbReference>
<feature type="domain" description="Histidine kinase" evidence="10">
    <location>
        <begin position="296"/>
        <end position="535"/>
    </location>
</feature>
<evidence type="ECO:0000256" key="5">
    <source>
        <dbReference type="ARBA" id="ARBA00022777"/>
    </source>
</evidence>
<evidence type="ECO:0000256" key="8">
    <source>
        <dbReference type="PROSITE-ProRule" id="PRU00169"/>
    </source>
</evidence>
<dbReference type="eggNOG" id="COG0643">
    <property type="taxonomic scope" value="Bacteria"/>
</dbReference>
<dbReference type="PROSITE" id="PS50110">
    <property type="entry name" value="RESPONSE_REGULATORY"/>
    <property type="match status" value="1"/>
</dbReference>
<evidence type="ECO:0000256" key="6">
    <source>
        <dbReference type="ARBA" id="ARBA00023012"/>
    </source>
</evidence>
<dbReference type="EMBL" id="AJTX02000004">
    <property type="protein sequence ID" value="KKJ00478.1"/>
    <property type="molecule type" value="Genomic_DNA"/>
</dbReference>
<proteinExistence type="predicted"/>
<dbReference type="PROSITE" id="PS50851">
    <property type="entry name" value="CHEW"/>
    <property type="match status" value="1"/>
</dbReference>
<dbReference type="InterPro" id="IPR004105">
    <property type="entry name" value="CheA-like_dim"/>
</dbReference>
<dbReference type="Pfam" id="PF00072">
    <property type="entry name" value="Response_reg"/>
    <property type="match status" value="1"/>
</dbReference>
<reference evidence="14" key="1">
    <citation type="submission" date="2012-04" db="EMBL/GenBank/DDBJ databases">
        <authorList>
            <person name="Borisov I.G."/>
            <person name="Ivanikova N.V."/>
            <person name="Pinevich A.V."/>
        </authorList>
    </citation>
    <scope>NUCLEOTIDE SEQUENCE [LARGE SCALE GENOMIC DNA]</scope>
    <source>
        <strain evidence="14">CALU 1027</strain>
    </source>
</reference>
<dbReference type="Pfam" id="PF01627">
    <property type="entry name" value="Hpt"/>
    <property type="match status" value="1"/>
</dbReference>
<keyword evidence="4" id="KW-0808">Transferase</keyword>
<evidence type="ECO:0000259" key="11">
    <source>
        <dbReference type="PROSITE" id="PS50110"/>
    </source>
</evidence>
<keyword evidence="6" id="KW-0902">Two-component regulatory system</keyword>
<feature type="modified residue" description="4-aspartylphosphate" evidence="8">
    <location>
        <position position="744"/>
    </location>
</feature>